<proteinExistence type="predicted"/>
<evidence type="ECO:0000313" key="3">
    <source>
        <dbReference type="Proteomes" id="UP001194746"/>
    </source>
</evidence>
<dbReference type="Gene3D" id="2.60.20.10">
    <property type="entry name" value="Crystallins"/>
    <property type="match status" value="1"/>
</dbReference>
<dbReference type="EMBL" id="VCAU01000207">
    <property type="protein sequence ID" value="KAF9882854.1"/>
    <property type="molecule type" value="Genomic_DNA"/>
</dbReference>
<sequence length="150" mass="15838">MKLLTSSLPLLALALQLTSAAPAAEPGSNEIRDNTIDLRVCSNSHFEGVCQTFHAQAWKCYNLGSGLSNSVSSVKTETDTVCRLYFDGNCSGRSFKVGASGYGDLSFPGVSGDTLNKLGLNGVNDKASSYRCSTTCGVATYPPVQRPCEV</sequence>
<keyword evidence="1" id="KW-0732">Signal</keyword>
<comment type="caution">
    <text evidence="2">The sequence shown here is derived from an EMBL/GenBank/DDBJ whole genome shotgun (WGS) entry which is preliminary data.</text>
</comment>
<feature type="chain" id="PRO_5041962083" evidence="1">
    <location>
        <begin position="21"/>
        <end position="150"/>
    </location>
</feature>
<protein>
    <submittedName>
        <fullName evidence="2">Uncharacterized protein</fullName>
    </submittedName>
</protein>
<keyword evidence="3" id="KW-1185">Reference proteome</keyword>
<gene>
    <name evidence="2" type="ORF">FE257_004940</name>
</gene>
<reference evidence="2" key="1">
    <citation type="journal article" date="2019" name="Beilstein J. Org. Chem.">
        <title>Nanangenines: drimane sesquiterpenoids as the dominant metabolite cohort of a novel Australian fungus, Aspergillus nanangensis.</title>
        <authorList>
            <person name="Lacey H.J."/>
            <person name="Gilchrist C.L.M."/>
            <person name="Crombie A."/>
            <person name="Kalaitzis J.A."/>
            <person name="Vuong D."/>
            <person name="Rutledge P.J."/>
            <person name="Turner P."/>
            <person name="Pitt J.I."/>
            <person name="Lacey E."/>
            <person name="Chooi Y.H."/>
            <person name="Piggott A.M."/>
        </authorList>
    </citation>
    <scope>NUCLEOTIDE SEQUENCE</scope>
    <source>
        <strain evidence="2">MST-FP2251</strain>
    </source>
</reference>
<organism evidence="2 3">
    <name type="scientific">Aspergillus nanangensis</name>
    <dbReference type="NCBI Taxonomy" id="2582783"/>
    <lineage>
        <taxon>Eukaryota</taxon>
        <taxon>Fungi</taxon>
        <taxon>Dikarya</taxon>
        <taxon>Ascomycota</taxon>
        <taxon>Pezizomycotina</taxon>
        <taxon>Eurotiomycetes</taxon>
        <taxon>Eurotiomycetidae</taxon>
        <taxon>Eurotiales</taxon>
        <taxon>Aspergillaceae</taxon>
        <taxon>Aspergillus</taxon>
        <taxon>Aspergillus subgen. Circumdati</taxon>
    </lineage>
</organism>
<evidence type="ECO:0000313" key="2">
    <source>
        <dbReference type="EMBL" id="KAF9882854.1"/>
    </source>
</evidence>
<accession>A0AAD4GM94</accession>
<feature type="signal peptide" evidence="1">
    <location>
        <begin position="1"/>
        <end position="20"/>
    </location>
</feature>
<evidence type="ECO:0000256" key="1">
    <source>
        <dbReference type="SAM" id="SignalP"/>
    </source>
</evidence>
<dbReference type="Proteomes" id="UP001194746">
    <property type="component" value="Unassembled WGS sequence"/>
</dbReference>
<dbReference type="AlphaFoldDB" id="A0AAD4GM94"/>
<name>A0AAD4GM94_ASPNN</name>
<reference evidence="2" key="2">
    <citation type="submission" date="2020-02" db="EMBL/GenBank/DDBJ databases">
        <authorList>
            <person name="Gilchrist C.L.M."/>
            <person name="Chooi Y.-H."/>
        </authorList>
    </citation>
    <scope>NUCLEOTIDE SEQUENCE</scope>
    <source>
        <strain evidence="2">MST-FP2251</strain>
    </source>
</reference>